<comment type="caution">
    <text evidence="1">The sequence shown here is derived from an EMBL/GenBank/DDBJ whole genome shotgun (WGS) entry which is preliminary data.</text>
</comment>
<name>A0A9N9GS77_9GLOM</name>
<dbReference type="EMBL" id="CAJVPY010004713">
    <property type="protein sequence ID" value="CAG8626075.1"/>
    <property type="molecule type" value="Genomic_DNA"/>
</dbReference>
<dbReference type="AlphaFoldDB" id="A0A9N9GS77"/>
<evidence type="ECO:0000313" key="2">
    <source>
        <dbReference type="Proteomes" id="UP000789405"/>
    </source>
</evidence>
<reference evidence="1" key="1">
    <citation type="submission" date="2021-06" db="EMBL/GenBank/DDBJ databases">
        <authorList>
            <person name="Kallberg Y."/>
            <person name="Tangrot J."/>
            <person name="Rosling A."/>
        </authorList>
    </citation>
    <scope>NUCLEOTIDE SEQUENCE</scope>
    <source>
        <strain evidence="1">MA453B</strain>
    </source>
</reference>
<sequence length="115" mass="12962">MAKKQKYKINIPIDWPPEPLVKVNYNPLSLLPVNSKLPELSSFVELRLISLVLISVMDDINNPNNIQPINLLIDSNNISNIDSSFSKTQKFSDNNSKDGSKVKTSSTIIDNKFFL</sequence>
<keyword evidence="2" id="KW-1185">Reference proteome</keyword>
<accession>A0A9N9GS77</accession>
<protein>
    <submittedName>
        <fullName evidence="1">2752_t:CDS:1</fullName>
    </submittedName>
</protein>
<gene>
    <name evidence="1" type="ORF">DERYTH_LOCUS8895</name>
</gene>
<organism evidence="1 2">
    <name type="scientific">Dentiscutata erythropus</name>
    <dbReference type="NCBI Taxonomy" id="1348616"/>
    <lineage>
        <taxon>Eukaryota</taxon>
        <taxon>Fungi</taxon>
        <taxon>Fungi incertae sedis</taxon>
        <taxon>Mucoromycota</taxon>
        <taxon>Glomeromycotina</taxon>
        <taxon>Glomeromycetes</taxon>
        <taxon>Diversisporales</taxon>
        <taxon>Gigasporaceae</taxon>
        <taxon>Dentiscutata</taxon>
    </lineage>
</organism>
<dbReference type="Proteomes" id="UP000789405">
    <property type="component" value="Unassembled WGS sequence"/>
</dbReference>
<proteinExistence type="predicted"/>
<evidence type="ECO:0000313" key="1">
    <source>
        <dbReference type="EMBL" id="CAG8626075.1"/>
    </source>
</evidence>